<name>A0A9N9JLN9_9GLOM</name>
<sequence length="709" mass="81717">YDPSYDPRSTINQSKRTSSMLLRPKDTFKSWNWTCANIVEHYRDKLERKDWEYVLDKIKKDLRDITASESGFSVMHKKKAQEILDCWKLGLLVASDELLVRRFLFECKLGLLVASDELLVRRSYILINLFPSIKKWAKPNDIGPKFEFHQIGQQVLATGNNVSIDNIDNRRFTEKHRRDHEEEETIAQKKKKRQFTELVADAENNPFFDRRDQSDTLSDTEIVPSCPAIINDVIELELGPLPRKESRWFINDTDVSERWHLFKEKSLELANREGLFVESHTQQILSLSHILLLKPKQHCPLIVEVFGDELLVTMYEDIIQRLTKQETEFDSELLMKLIRIVKRLQRKEITRDDAVSELQILTVGRSCGERAILRAIRNIIERVPRLTLKGPVGEVELCITYIDTILSPLFTDPDRGTFLRWSNKEAVESKARKPVGRAKQPDAIIKEIDQLSWSLSKGHGEAKVQEEMNNLYLLCTDLIRIAVFNKDAIDFYNMNCMLGFQVVGHHITFYLTTLLCDALYVMIEVGHIDVPMSLEQVPTFLTSLDTLLIIFNAYWSNCTMSTEKKEPSKRSTLATPSFKEMPLEEPREEPEDLQEKLDVDMNGPANCLDINGATEPISVIWSNWILCLSTTIVASCDVKSAVNLSICVSSSAAKNDAIFETLIEDIYNGKKRLLVRCFVLRELAEGWQMPNFFIGYCDLLLKAITKWLE</sequence>
<keyword evidence="3" id="KW-1185">Reference proteome</keyword>
<dbReference type="OrthoDB" id="2225686at2759"/>
<gene>
    <name evidence="2" type="ORF">CPELLU_LOCUS16827</name>
</gene>
<dbReference type="AlphaFoldDB" id="A0A9N9JLN9"/>
<evidence type="ECO:0000256" key="1">
    <source>
        <dbReference type="SAM" id="MobiDB-lite"/>
    </source>
</evidence>
<dbReference type="Proteomes" id="UP000789759">
    <property type="component" value="Unassembled WGS sequence"/>
</dbReference>
<organism evidence="2 3">
    <name type="scientific">Cetraspora pellucida</name>
    <dbReference type="NCBI Taxonomy" id="1433469"/>
    <lineage>
        <taxon>Eukaryota</taxon>
        <taxon>Fungi</taxon>
        <taxon>Fungi incertae sedis</taxon>
        <taxon>Mucoromycota</taxon>
        <taxon>Glomeromycotina</taxon>
        <taxon>Glomeromycetes</taxon>
        <taxon>Diversisporales</taxon>
        <taxon>Gigasporaceae</taxon>
        <taxon>Cetraspora</taxon>
    </lineage>
</organism>
<accession>A0A9N9JLN9</accession>
<protein>
    <submittedName>
        <fullName evidence="2">1363_t:CDS:1</fullName>
    </submittedName>
</protein>
<proteinExistence type="predicted"/>
<dbReference type="EMBL" id="CAJVQA010026115">
    <property type="protein sequence ID" value="CAG8788073.1"/>
    <property type="molecule type" value="Genomic_DNA"/>
</dbReference>
<evidence type="ECO:0000313" key="2">
    <source>
        <dbReference type="EMBL" id="CAG8788073.1"/>
    </source>
</evidence>
<evidence type="ECO:0000313" key="3">
    <source>
        <dbReference type="Proteomes" id="UP000789759"/>
    </source>
</evidence>
<feature type="non-terminal residue" evidence="2">
    <location>
        <position position="709"/>
    </location>
</feature>
<reference evidence="2" key="1">
    <citation type="submission" date="2021-06" db="EMBL/GenBank/DDBJ databases">
        <authorList>
            <person name="Kallberg Y."/>
            <person name="Tangrot J."/>
            <person name="Rosling A."/>
        </authorList>
    </citation>
    <scope>NUCLEOTIDE SEQUENCE</scope>
    <source>
        <strain evidence="2">FL966</strain>
    </source>
</reference>
<comment type="caution">
    <text evidence="2">The sequence shown here is derived from an EMBL/GenBank/DDBJ whole genome shotgun (WGS) entry which is preliminary data.</text>
</comment>
<feature type="region of interest" description="Disordered" evidence="1">
    <location>
        <begin position="566"/>
        <end position="589"/>
    </location>
</feature>